<keyword evidence="1" id="KW-0479">Metal-binding</keyword>
<dbReference type="GO" id="GO:0051082">
    <property type="term" value="F:unfolded protein binding"/>
    <property type="evidence" value="ECO:0007669"/>
    <property type="project" value="UniProtKB-UniRule"/>
</dbReference>
<dbReference type="GO" id="GO:0008270">
    <property type="term" value="F:zinc ion binding"/>
    <property type="evidence" value="ECO:0007669"/>
    <property type="project" value="UniProtKB-KW"/>
</dbReference>
<comment type="similarity">
    <text evidence="6">Belongs to the DnaJ family.</text>
</comment>
<evidence type="ECO:0000256" key="4">
    <source>
        <dbReference type="ARBA" id="ARBA00022833"/>
    </source>
</evidence>
<keyword evidence="6" id="KW-0346">Stress response</keyword>
<dbReference type="Proteomes" id="UP000230956">
    <property type="component" value="Unassembled WGS sequence"/>
</dbReference>
<comment type="subunit">
    <text evidence="6">Homodimer.</text>
</comment>
<keyword evidence="6" id="KW-0963">Cytoplasm</keyword>
<organism evidence="8 9">
    <name type="scientific">Candidatus Aquicultor secundus</name>
    <dbReference type="NCBI Taxonomy" id="1973895"/>
    <lineage>
        <taxon>Bacteria</taxon>
        <taxon>Bacillati</taxon>
        <taxon>Actinomycetota</taxon>
        <taxon>Candidatus Aquicultoria</taxon>
        <taxon>Candidatus Aquicultorales</taxon>
        <taxon>Candidatus Aquicultoraceae</taxon>
        <taxon>Candidatus Aquicultor</taxon>
    </lineage>
</organism>
<dbReference type="InterPro" id="IPR002939">
    <property type="entry name" value="DnaJ_C"/>
</dbReference>
<keyword evidence="4" id="KW-0862">Zinc</keyword>
<dbReference type="Pfam" id="PF00226">
    <property type="entry name" value="DnaJ"/>
    <property type="match status" value="1"/>
</dbReference>
<comment type="caution">
    <text evidence="6">Lacks conserved residue(s) required for the propagation of feature annotation.</text>
</comment>
<evidence type="ECO:0000256" key="2">
    <source>
        <dbReference type="ARBA" id="ARBA00022737"/>
    </source>
</evidence>
<evidence type="ECO:0000313" key="8">
    <source>
        <dbReference type="EMBL" id="PIZ42500.1"/>
    </source>
</evidence>
<dbReference type="PRINTS" id="PR00625">
    <property type="entry name" value="JDOMAIN"/>
</dbReference>
<keyword evidence="3" id="KW-0863">Zinc-finger</keyword>
<dbReference type="Gene3D" id="1.10.287.110">
    <property type="entry name" value="DnaJ domain"/>
    <property type="match status" value="1"/>
</dbReference>
<dbReference type="GO" id="GO:0005524">
    <property type="term" value="F:ATP binding"/>
    <property type="evidence" value="ECO:0007669"/>
    <property type="project" value="InterPro"/>
</dbReference>
<dbReference type="CDD" id="cd06257">
    <property type="entry name" value="DnaJ"/>
    <property type="match status" value="1"/>
</dbReference>
<dbReference type="InterPro" id="IPR018253">
    <property type="entry name" value="DnaJ_domain_CS"/>
</dbReference>
<dbReference type="InterPro" id="IPR012724">
    <property type="entry name" value="DnaJ"/>
</dbReference>
<evidence type="ECO:0000256" key="3">
    <source>
        <dbReference type="ARBA" id="ARBA00022771"/>
    </source>
</evidence>
<dbReference type="InterPro" id="IPR008971">
    <property type="entry name" value="HSP40/DnaJ_pept-bd"/>
</dbReference>
<dbReference type="GO" id="GO:0042026">
    <property type="term" value="P:protein refolding"/>
    <property type="evidence" value="ECO:0007669"/>
    <property type="project" value="TreeGrafter"/>
</dbReference>
<evidence type="ECO:0000256" key="6">
    <source>
        <dbReference type="HAMAP-Rule" id="MF_01152"/>
    </source>
</evidence>
<dbReference type="GO" id="GO:0005737">
    <property type="term" value="C:cytoplasm"/>
    <property type="evidence" value="ECO:0007669"/>
    <property type="project" value="UniProtKB-SubCell"/>
</dbReference>
<evidence type="ECO:0000313" key="9">
    <source>
        <dbReference type="Proteomes" id="UP000230956"/>
    </source>
</evidence>
<dbReference type="InterPro" id="IPR001623">
    <property type="entry name" value="DnaJ_domain"/>
</dbReference>
<sequence length="321" mass="34660">MSASRTYKDYYAVLGVGRNATKKEIKDAYRKLARKYHPDTNKGSKAETEEKFKEVSEAYEVLKDPKKRKEYDEMGSFFNARGPGGHNYSYDTGNFGGAGGFNDFSGFGGGFQAGNIGDIFDIFGGGAGAQRANMRAKGGDITYNAHLSFDEALKGKTVQLLINREEKGGPSTETVKIPAGAADGSKIKFKGKGQAGQNGGPPGDLYIITKVAPHPFFKRNGGDILLDVPVTFVEAVLGASIEIPTVDGTVSLKIPIGTQDGQVFRLRGKGSPKLKASGRGDMLATVKIEVPKELTADEKELLIRFASSRKDDPRQAFRKQF</sequence>
<dbReference type="Pfam" id="PF01556">
    <property type="entry name" value="DnaJ_C"/>
    <property type="match status" value="1"/>
</dbReference>
<dbReference type="FunFam" id="2.60.260.20:FF:000005">
    <property type="entry name" value="Chaperone protein dnaJ 1, mitochondrial"/>
    <property type="match status" value="1"/>
</dbReference>
<evidence type="ECO:0000256" key="1">
    <source>
        <dbReference type="ARBA" id="ARBA00022723"/>
    </source>
</evidence>
<comment type="function">
    <text evidence="6">Participates actively in the response to hyperosmotic and heat shock by preventing the aggregation of stress-denatured proteins and by disaggregating proteins, also in an autonomous, DnaK-independent fashion. Unfolded proteins bind initially to DnaJ; upon interaction with the DnaJ-bound protein, DnaK hydrolyzes its bound ATP, resulting in the formation of a stable complex. GrpE releases ADP from DnaK; ATP binding to DnaK triggers the release of the substrate protein, thus completing the reaction cycle. Several rounds of ATP-dependent interactions between DnaJ, DnaK and GrpE are required for fully efficient folding. Also involved, together with DnaK and GrpE, in the DNA replication of plasmids through activation of initiation proteins.</text>
</comment>
<comment type="domain">
    <text evidence="6">The J domain is necessary and sufficient to stimulate DnaK ATPase activity. Zinc center 1 plays an important role in the autonomous, DnaK-independent chaperone activity of DnaJ. Zinc center 2 is essential for interaction with DnaK and for DnaJ activity.</text>
</comment>
<accession>A0A2M7TBK3</accession>
<keyword evidence="5 6" id="KW-0143">Chaperone</keyword>
<protein>
    <recommendedName>
        <fullName evidence="6">Chaperone protein DnaJ</fullName>
    </recommendedName>
</protein>
<dbReference type="PANTHER" id="PTHR43096:SF48">
    <property type="entry name" value="CHAPERONE PROTEIN DNAJ"/>
    <property type="match status" value="1"/>
</dbReference>
<dbReference type="SMART" id="SM00271">
    <property type="entry name" value="DnaJ"/>
    <property type="match status" value="1"/>
</dbReference>
<dbReference type="AlphaFoldDB" id="A0A2M7TBK3"/>
<dbReference type="PROSITE" id="PS50076">
    <property type="entry name" value="DNAJ_2"/>
    <property type="match status" value="1"/>
</dbReference>
<evidence type="ECO:0000259" key="7">
    <source>
        <dbReference type="PROSITE" id="PS50076"/>
    </source>
</evidence>
<dbReference type="PANTHER" id="PTHR43096">
    <property type="entry name" value="DNAJ HOMOLOG 1, MITOCHONDRIAL-RELATED"/>
    <property type="match status" value="1"/>
</dbReference>
<gene>
    <name evidence="6" type="primary">dnaJ</name>
    <name evidence="8" type="ORF">COY37_00300</name>
</gene>
<dbReference type="PROSITE" id="PS00636">
    <property type="entry name" value="DNAJ_1"/>
    <property type="match status" value="1"/>
</dbReference>
<dbReference type="HAMAP" id="MF_01152">
    <property type="entry name" value="DnaJ"/>
    <property type="match status" value="1"/>
</dbReference>
<dbReference type="SUPFAM" id="SSF46565">
    <property type="entry name" value="Chaperone J-domain"/>
    <property type="match status" value="1"/>
</dbReference>
<dbReference type="RefSeq" id="WP_286975449.1">
    <property type="nucleotide sequence ID" value="NZ_PFKS01000249.1"/>
</dbReference>
<comment type="caution">
    <text evidence="8">The sequence shown here is derived from an EMBL/GenBank/DDBJ whole genome shotgun (WGS) entry which is preliminary data.</text>
</comment>
<dbReference type="GO" id="GO:0009408">
    <property type="term" value="P:response to heat"/>
    <property type="evidence" value="ECO:0007669"/>
    <property type="project" value="InterPro"/>
</dbReference>
<keyword evidence="6" id="KW-0235">DNA replication</keyword>
<feature type="domain" description="J" evidence="7">
    <location>
        <begin position="9"/>
        <end position="75"/>
    </location>
</feature>
<dbReference type="Gene3D" id="2.60.260.20">
    <property type="entry name" value="Urease metallochaperone UreE, N-terminal domain"/>
    <property type="match status" value="2"/>
</dbReference>
<evidence type="ECO:0000256" key="5">
    <source>
        <dbReference type="ARBA" id="ARBA00023186"/>
    </source>
</evidence>
<dbReference type="SUPFAM" id="SSF49493">
    <property type="entry name" value="HSP40/DnaJ peptide-binding domain"/>
    <property type="match status" value="2"/>
</dbReference>
<name>A0A2M7TBK3_9ACTN</name>
<comment type="subcellular location">
    <subcellularLocation>
        <location evidence="6">Cytoplasm</location>
    </subcellularLocation>
</comment>
<proteinExistence type="inferred from homology"/>
<dbReference type="EMBL" id="PFNG01000011">
    <property type="protein sequence ID" value="PIZ42500.1"/>
    <property type="molecule type" value="Genomic_DNA"/>
</dbReference>
<reference evidence="9" key="1">
    <citation type="submission" date="2017-09" db="EMBL/GenBank/DDBJ databases">
        <title>Depth-based differentiation of microbial function through sediment-hosted aquifers and enrichment of novel symbionts in the deep terrestrial subsurface.</title>
        <authorList>
            <person name="Probst A.J."/>
            <person name="Ladd B."/>
            <person name="Jarett J.K."/>
            <person name="Geller-Mcgrath D.E."/>
            <person name="Sieber C.M.K."/>
            <person name="Emerson J.B."/>
            <person name="Anantharaman K."/>
            <person name="Thomas B.C."/>
            <person name="Malmstrom R."/>
            <person name="Stieglmeier M."/>
            <person name="Klingl A."/>
            <person name="Woyke T."/>
            <person name="Ryan C.M."/>
            <person name="Banfield J.F."/>
        </authorList>
    </citation>
    <scope>NUCLEOTIDE SEQUENCE [LARGE SCALE GENOMIC DNA]</scope>
</reference>
<dbReference type="InterPro" id="IPR036869">
    <property type="entry name" value="J_dom_sf"/>
</dbReference>
<dbReference type="CDD" id="cd10747">
    <property type="entry name" value="DnaJ_C"/>
    <property type="match status" value="1"/>
</dbReference>
<dbReference type="GO" id="GO:0006260">
    <property type="term" value="P:DNA replication"/>
    <property type="evidence" value="ECO:0007669"/>
    <property type="project" value="UniProtKB-KW"/>
</dbReference>
<keyword evidence="2 6" id="KW-0677">Repeat</keyword>